<organism evidence="2 3">
    <name type="scientific">Nitrosococcus halophilus (strain Nc4)</name>
    <dbReference type="NCBI Taxonomy" id="472759"/>
    <lineage>
        <taxon>Bacteria</taxon>
        <taxon>Pseudomonadati</taxon>
        <taxon>Pseudomonadota</taxon>
        <taxon>Gammaproteobacteria</taxon>
        <taxon>Chromatiales</taxon>
        <taxon>Chromatiaceae</taxon>
        <taxon>Nitrosococcus</taxon>
    </lineage>
</organism>
<evidence type="ECO:0000313" key="3">
    <source>
        <dbReference type="Proteomes" id="UP000001844"/>
    </source>
</evidence>
<keyword evidence="3" id="KW-1185">Reference proteome</keyword>
<dbReference type="Proteomes" id="UP000001844">
    <property type="component" value="Chromosome"/>
</dbReference>
<dbReference type="EMBL" id="CP001798">
    <property type="protein sequence ID" value="ADE16669.1"/>
    <property type="molecule type" value="Genomic_DNA"/>
</dbReference>
<dbReference type="AlphaFoldDB" id="D5C281"/>
<dbReference type="HOGENOM" id="CLU_668419_0_0_6"/>
<proteinExistence type="predicted"/>
<dbReference type="OrthoDB" id="5763254at2"/>
<sequence length="472" mass="50634">MKKTKLATAVSLALAGSAGVLNTAHAVNVNPDGLGEVLLYPYYTVRNGQNTLISLVNTRDEVKAVKVRFLEGKNTREVLDFNLYLSPFDVWTGAVVRTDAGARLITNDNSCTVPTISEDGEDFRNFTYVGNQADGEDTSLNRTREGHLEIIEMGVVTDTNPGDPTAFNPATAATHVSDVPADCSVLEQAWSGGVWATNPSTNIVSSPGGLFGHGLIINVAQGAAYSYQATALDNFFIVPFHTDPGTLIPSLEDADTLSDVFISQQGTPAVVNSLWSRGLDSASSVLMHNSVMNHFVTDPDINAATDWVITFPTKRFHISVKDLDTGSAPAPTPPFTENFMEGGACEPVGLAIWNREERPQTGGLDFSPQPPGGNALCWETNVISFNDKDVLGSELGLNVDTSSVGNDGWMRLTFTDPDHQLVSEEGNVFIGLPVIGFAVQEYVNGVSNEVLTNYGGLFEHAFSRQISGVQTQ</sequence>
<feature type="signal peptide" evidence="1">
    <location>
        <begin position="1"/>
        <end position="26"/>
    </location>
</feature>
<reference evidence="3" key="1">
    <citation type="submission" date="2010-04" db="EMBL/GenBank/DDBJ databases">
        <title>Complete genome sequence of Nitrosococcus halophilus Nc4, a salt-adapted, aerobic obligate ammonia-oxidizing sulfur purple bacterium.</title>
        <authorList>
            <consortium name="US DOE Joint Genome Institute"/>
            <person name="Campbell M.A."/>
            <person name="Malfatti S.A."/>
            <person name="Chain P.S.G."/>
            <person name="Heidelberg J.F."/>
            <person name="Ward B.B."/>
            <person name="Klotz M.G."/>
        </authorList>
    </citation>
    <scope>NUCLEOTIDE SEQUENCE [LARGE SCALE GENOMIC DNA]</scope>
    <source>
        <strain evidence="3">Nc4</strain>
    </source>
</reference>
<feature type="chain" id="PRO_5003069839" evidence="1">
    <location>
        <begin position="27"/>
        <end position="472"/>
    </location>
</feature>
<evidence type="ECO:0000313" key="2">
    <source>
        <dbReference type="EMBL" id="ADE16669.1"/>
    </source>
</evidence>
<evidence type="ECO:0000256" key="1">
    <source>
        <dbReference type="SAM" id="SignalP"/>
    </source>
</evidence>
<protein>
    <submittedName>
        <fullName evidence="2">Uncharacterized protein</fullName>
    </submittedName>
</protein>
<dbReference type="KEGG" id="nhl:Nhal_3646"/>
<dbReference type="RefSeq" id="WP_013034518.1">
    <property type="nucleotide sequence ID" value="NC_013960.1"/>
</dbReference>
<name>D5C281_NITHN</name>
<gene>
    <name evidence="2" type="ordered locus">Nhal_3646</name>
</gene>
<keyword evidence="1" id="KW-0732">Signal</keyword>
<dbReference type="eggNOG" id="ENOG502ZAH9">
    <property type="taxonomic scope" value="Bacteria"/>
</dbReference>
<dbReference type="STRING" id="472759.Nhal_3646"/>
<accession>D5C281</accession>